<evidence type="ECO:0000313" key="2">
    <source>
        <dbReference type="RefSeq" id="XP_028141890.1"/>
    </source>
</evidence>
<gene>
    <name evidence="2" type="primary">LOC114335800</name>
</gene>
<keyword evidence="1" id="KW-0732">Signal</keyword>
<dbReference type="KEGG" id="dvv:114335800"/>
<reference evidence="2" key="1">
    <citation type="submission" date="2025-08" db="UniProtKB">
        <authorList>
            <consortium name="RefSeq"/>
        </authorList>
    </citation>
    <scope>IDENTIFICATION</scope>
    <source>
        <tissue evidence="2">Whole insect</tissue>
    </source>
</reference>
<dbReference type="RefSeq" id="XP_028141890.1">
    <property type="nucleotide sequence ID" value="XM_028286089.1"/>
</dbReference>
<proteinExistence type="predicted"/>
<protein>
    <submittedName>
        <fullName evidence="2">Uncharacterized protein LOC114335800 isoform X1</fullName>
    </submittedName>
</protein>
<dbReference type="InParanoid" id="A0A6P7GC62"/>
<name>A0A6P7GC62_DIAVI</name>
<accession>A0A6P7GC62</accession>
<feature type="chain" id="PRO_5027939410" evidence="1">
    <location>
        <begin position="25"/>
        <end position="168"/>
    </location>
</feature>
<evidence type="ECO:0000256" key="1">
    <source>
        <dbReference type="SAM" id="SignalP"/>
    </source>
</evidence>
<dbReference type="OrthoDB" id="6772584at2759"/>
<feature type="signal peptide" evidence="1">
    <location>
        <begin position="1"/>
        <end position="24"/>
    </location>
</feature>
<organism evidence="2">
    <name type="scientific">Diabrotica virgifera virgifera</name>
    <name type="common">western corn rootworm</name>
    <dbReference type="NCBI Taxonomy" id="50390"/>
    <lineage>
        <taxon>Eukaryota</taxon>
        <taxon>Metazoa</taxon>
        <taxon>Ecdysozoa</taxon>
        <taxon>Arthropoda</taxon>
        <taxon>Hexapoda</taxon>
        <taxon>Insecta</taxon>
        <taxon>Pterygota</taxon>
        <taxon>Neoptera</taxon>
        <taxon>Endopterygota</taxon>
        <taxon>Coleoptera</taxon>
        <taxon>Polyphaga</taxon>
        <taxon>Cucujiformia</taxon>
        <taxon>Chrysomeloidea</taxon>
        <taxon>Chrysomelidae</taxon>
        <taxon>Galerucinae</taxon>
        <taxon>Diabroticina</taxon>
        <taxon>Diabroticites</taxon>
        <taxon>Diabrotica</taxon>
    </lineage>
</organism>
<dbReference type="AlphaFoldDB" id="A0A6P7GC62"/>
<sequence>MQSIEMYKFLIVFLTFTVTSVVSSRCGKVFYDQENYYKIYCFKVNGGISSIKLTNNVTIEQVQFTDNRACFKIMKPQQTNYEISCWQELEEDCEGDNDVYQIDWKEESGIIKCKKVKQEESRLLPSGGIFGERIYFRGIKNGNITVIFKTLIVENLLVYVPNRKPKRE</sequence>